<dbReference type="PANTHER" id="PTHR16771:SF0">
    <property type="entry name" value="26S PROTEASOME COMPLEX SUBUNIT SEM1"/>
    <property type="match status" value="1"/>
</dbReference>
<dbReference type="GO" id="GO:0000724">
    <property type="term" value="P:double-strand break repair via homologous recombination"/>
    <property type="evidence" value="ECO:0007669"/>
    <property type="project" value="TreeGrafter"/>
</dbReference>
<dbReference type="GO" id="GO:0043248">
    <property type="term" value="P:proteasome assembly"/>
    <property type="evidence" value="ECO:0007669"/>
    <property type="project" value="UniProtKB-UniRule"/>
</dbReference>
<evidence type="ECO:0000256" key="1">
    <source>
        <dbReference type="ARBA" id="ARBA00034491"/>
    </source>
</evidence>
<name>A0A4P6XMB5_9ASCO</name>
<dbReference type="PANTHER" id="PTHR16771">
    <property type="entry name" value="26 PROTEASOME COMPLEX SUBUNIT DSS1"/>
    <property type="match status" value="1"/>
</dbReference>
<organism evidence="4 5">
    <name type="scientific">Metschnikowia aff. pulcherrima</name>
    <dbReference type="NCBI Taxonomy" id="2163413"/>
    <lineage>
        <taxon>Eukaryota</taxon>
        <taxon>Fungi</taxon>
        <taxon>Dikarya</taxon>
        <taxon>Ascomycota</taxon>
        <taxon>Saccharomycotina</taxon>
        <taxon>Pichiomycetes</taxon>
        <taxon>Metschnikowiaceae</taxon>
        <taxon>Metschnikowia</taxon>
    </lineage>
</organism>
<sequence>MSEKEQEKVIKTLEEDDEFEDFPEDAQWTNEPNPQLNSANLWEEDWDDDDANDEFTEKLREELKKAQK</sequence>
<feature type="region of interest" description="Disordered" evidence="3">
    <location>
        <begin position="1"/>
        <end position="38"/>
    </location>
</feature>
<evidence type="ECO:0000313" key="5">
    <source>
        <dbReference type="Proteomes" id="UP000292447"/>
    </source>
</evidence>
<feature type="compositionally biased region" description="Basic and acidic residues" evidence="3">
    <location>
        <begin position="1"/>
        <end position="13"/>
    </location>
</feature>
<dbReference type="Pfam" id="PF05160">
    <property type="entry name" value="DSS1_SEM1"/>
    <property type="match status" value="1"/>
</dbReference>
<accession>A0A4P6XMB5</accession>
<keyword evidence="2 4" id="KW-0647">Proteasome</keyword>
<gene>
    <name evidence="4" type="primary">MPUL0B09030</name>
    <name evidence="4" type="ORF">METSCH_B09030</name>
</gene>
<keyword evidence="2" id="KW-0539">Nucleus</keyword>
<feature type="compositionally biased region" description="Acidic residues" evidence="3">
    <location>
        <begin position="14"/>
        <end position="24"/>
    </location>
</feature>
<dbReference type="GO" id="GO:0006406">
    <property type="term" value="P:mRNA export from nucleus"/>
    <property type="evidence" value="ECO:0007669"/>
    <property type="project" value="UniProtKB-UniRule"/>
</dbReference>
<dbReference type="InterPro" id="IPR007834">
    <property type="entry name" value="DSS1_SEM1"/>
</dbReference>
<protein>
    <recommendedName>
        <fullName evidence="2">26S proteasome complex subunit SEM1</fullName>
    </recommendedName>
</protein>
<reference evidence="5" key="1">
    <citation type="submission" date="2019-03" db="EMBL/GenBank/DDBJ databases">
        <title>Snf2 controls pulcherriminic acid biosynthesis and connects pigmentation and antifungal activity of the yeast Metschnikowia pulcherrima.</title>
        <authorList>
            <person name="Gore-Lloyd D."/>
            <person name="Sumann I."/>
            <person name="Brachmann A.O."/>
            <person name="Schneeberger K."/>
            <person name="Ortiz-Merino R.A."/>
            <person name="Moreno-Beltran M."/>
            <person name="Schlaefli M."/>
            <person name="Kirner P."/>
            <person name="Santos Kron A."/>
            <person name="Wolfe K.H."/>
            <person name="Piel J."/>
            <person name="Ahrens C.H."/>
            <person name="Henk D."/>
            <person name="Freimoser F.M."/>
        </authorList>
    </citation>
    <scope>NUCLEOTIDE SEQUENCE [LARGE SCALE GENOMIC DNA]</scope>
    <source>
        <strain evidence="5">APC 1.2</strain>
    </source>
</reference>
<evidence type="ECO:0000256" key="2">
    <source>
        <dbReference type="RuleBase" id="RU369057"/>
    </source>
</evidence>
<dbReference type="Proteomes" id="UP000292447">
    <property type="component" value="Chromosome II"/>
</dbReference>
<dbReference type="EMBL" id="CP034457">
    <property type="protein sequence ID" value="QBM87695.1"/>
    <property type="molecule type" value="Genomic_DNA"/>
</dbReference>
<evidence type="ECO:0000313" key="4">
    <source>
        <dbReference type="EMBL" id="QBM87695.1"/>
    </source>
</evidence>
<keyword evidence="5" id="KW-1185">Reference proteome</keyword>
<comment type="subcellular location">
    <subcellularLocation>
        <location evidence="2">Nucleus</location>
    </subcellularLocation>
</comment>
<evidence type="ECO:0000256" key="3">
    <source>
        <dbReference type="SAM" id="MobiDB-lite"/>
    </source>
</evidence>
<dbReference type="GO" id="GO:0008541">
    <property type="term" value="C:proteasome regulatory particle, lid subcomplex"/>
    <property type="evidence" value="ECO:0007669"/>
    <property type="project" value="UniProtKB-UniRule"/>
</dbReference>
<dbReference type="AlphaFoldDB" id="A0A4P6XMB5"/>
<comment type="function">
    <text evidence="2">Component of the 26S proteasome, a multiprotein complex involved in the ATP-dependent degradation of ubiquitinated proteins.</text>
</comment>
<comment type="similarity">
    <text evidence="1 2">Belongs to the DSS1/SEM1 family.</text>
</comment>
<feature type="compositionally biased region" description="Polar residues" evidence="3">
    <location>
        <begin position="27"/>
        <end position="38"/>
    </location>
</feature>
<dbReference type="GO" id="GO:0005634">
    <property type="term" value="C:nucleus"/>
    <property type="evidence" value="ECO:0007669"/>
    <property type="project" value="UniProtKB-SubCell"/>
</dbReference>
<dbReference type="SMART" id="SM01385">
    <property type="entry name" value="DSS1_SEM1"/>
    <property type="match status" value="1"/>
</dbReference>
<proteinExistence type="inferred from homology"/>
<dbReference type="STRING" id="2163413.A0A4P6XMB5"/>